<keyword evidence="4" id="KW-0732">Signal</keyword>
<dbReference type="Gene3D" id="2.40.480.10">
    <property type="entry name" value="Allene oxide cyclase-like"/>
    <property type="match status" value="1"/>
</dbReference>
<dbReference type="PANTHER" id="PTHR21495">
    <property type="entry name" value="NUCLEOPORIN-RELATED"/>
    <property type="match status" value="1"/>
</dbReference>
<comment type="function">
    <text evidence="4">Dirigent proteins impart stereoselectivity on the phenoxy radical-coupling reaction, yielding optically active lignans from two molecules of coniferyl alcohol in the biosynthesis of lignans, flavonolignans, and alkaloids and thus plays a central role in plant secondary metabolism.</text>
</comment>
<proteinExistence type="inferred from homology"/>
<comment type="subcellular location">
    <subcellularLocation>
        <location evidence="4">Secreted</location>
        <location evidence="4">Extracellular space</location>
        <location evidence="4">Apoplast</location>
    </subcellularLocation>
</comment>
<evidence type="ECO:0000313" key="5">
    <source>
        <dbReference type="EMBL" id="KAG8368128.1"/>
    </source>
</evidence>
<evidence type="ECO:0000256" key="3">
    <source>
        <dbReference type="ARBA" id="ARBA00022525"/>
    </source>
</evidence>
<dbReference type="GO" id="GO:0009699">
    <property type="term" value="P:phenylpropanoid biosynthetic process"/>
    <property type="evidence" value="ECO:0007669"/>
    <property type="project" value="UniProtKB-ARBA"/>
</dbReference>
<evidence type="ECO:0000313" key="6">
    <source>
        <dbReference type="Proteomes" id="UP000826271"/>
    </source>
</evidence>
<evidence type="ECO:0000256" key="1">
    <source>
        <dbReference type="ARBA" id="ARBA00010746"/>
    </source>
</evidence>
<feature type="signal peptide" evidence="4">
    <location>
        <begin position="1"/>
        <end position="22"/>
    </location>
</feature>
<keyword evidence="6" id="KW-1185">Reference proteome</keyword>
<protein>
    <recommendedName>
        <fullName evidence="4">Dirigent protein</fullName>
    </recommendedName>
</protein>
<dbReference type="InterPro" id="IPR044859">
    <property type="entry name" value="Allene_oxi_cyc_Dirigent"/>
</dbReference>
<comment type="caution">
    <text evidence="5">The sequence shown here is derived from an EMBL/GenBank/DDBJ whole genome shotgun (WGS) entry which is preliminary data.</text>
</comment>
<evidence type="ECO:0000256" key="2">
    <source>
        <dbReference type="ARBA" id="ARBA00011738"/>
    </source>
</evidence>
<dbReference type="Pfam" id="PF03018">
    <property type="entry name" value="Dirigent"/>
    <property type="match status" value="1"/>
</dbReference>
<keyword evidence="4" id="KW-0052">Apoplast</keyword>
<reference evidence="5" key="1">
    <citation type="submission" date="2019-10" db="EMBL/GenBank/DDBJ databases">
        <authorList>
            <person name="Zhang R."/>
            <person name="Pan Y."/>
            <person name="Wang J."/>
            <person name="Ma R."/>
            <person name="Yu S."/>
        </authorList>
    </citation>
    <scope>NUCLEOTIDE SEQUENCE</scope>
    <source>
        <strain evidence="5">LA-IB0</strain>
        <tissue evidence="5">Leaf</tissue>
    </source>
</reference>
<keyword evidence="3 4" id="KW-0964">Secreted</keyword>
<dbReference type="Proteomes" id="UP000826271">
    <property type="component" value="Unassembled WGS sequence"/>
</dbReference>
<name>A0AAV6WBT6_9LAMI</name>
<dbReference type="GO" id="GO:0048046">
    <property type="term" value="C:apoplast"/>
    <property type="evidence" value="ECO:0007669"/>
    <property type="project" value="UniProtKB-SubCell"/>
</dbReference>
<organism evidence="5 6">
    <name type="scientific">Buddleja alternifolia</name>
    <dbReference type="NCBI Taxonomy" id="168488"/>
    <lineage>
        <taxon>Eukaryota</taxon>
        <taxon>Viridiplantae</taxon>
        <taxon>Streptophyta</taxon>
        <taxon>Embryophyta</taxon>
        <taxon>Tracheophyta</taxon>
        <taxon>Spermatophyta</taxon>
        <taxon>Magnoliopsida</taxon>
        <taxon>eudicotyledons</taxon>
        <taxon>Gunneridae</taxon>
        <taxon>Pentapetalae</taxon>
        <taxon>asterids</taxon>
        <taxon>lamiids</taxon>
        <taxon>Lamiales</taxon>
        <taxon>Scrophulariaceae</taxon>
        <taxon>Buddlejeae</taxon>
        <taxon>Buddleja</taxon>
    </lineage>
</organism>
<accession>A0AAV6WBT6</accession>
<dbReference type="AlphaFoldDB" id="A0AAV6WBT6"/>
<dbReference type="InterPro" id="IPR004265">
    <property type="entry name" value="Dirigent"/>
</dbReference>
<gene>
    <name evidence="5" type="ORF">BUALT_Bualt15G0012900</name>
</gene>
<evidence type="ECO:0000256" key="4">
    <source>
        <dbReference type="RuleBase" id="RU363099"/>
    </source>
</evidence>
<sequence length="167" mass="17670">MANLIMMLSSLLMIIAIIGANATEEAWLQNVCKGQAVKVAKLHFYIQDALVLDDVVTAKPDPNSKVLGRAQGVITSADLEVAALTMNLNIVFTAGKYNGSTVTILGRNPIMSVDRELPVVGGTGAFRMARGYAVSNTYSYDVAANYGVLEYTVYVAIPVAPGVVASV</sequence>
<comment type="similarity">
    <text evidence="1 4">Belongs to the plant dirigent protein family.</text>
</comment>
<feature type="chain" id="PRO_5043094609" description="Dirigent protein" evidence="4">
    <location>
        <begin position="23"/>
        <end position="167"/>
    </location>
</feature>
<comment type="subunit">
    <text evidence="2 4">Homodimer.</text>
</comment>
<dbReference type="EMBL" id="WHWC01000015">
    <property type="protein sequence ID" value="KAG8368128.1"/>
    <property type="molecule type" value="Genomic_DNA"/>
</dbReference>